<evidence type="ECO:0000313" key="8">
    <source>
        <dbReference type="Proteomes" id="UP000006565"/>
    </source>
</evidence>
<dbReference type="GO" id="GO:0110001">
    <property type="term" value="C:toxin-antitoxin complex"/>
    <property type="evidence" value="ECO:0007669"/>
    <property type="project" value="InterPro"/>
</dbReference>
<keyword evidence="1" id="KW-0597">Phosphoprotein</keyword>
<organism evidence="7 8">
    <name type="scientific">Methanolacinia petrolearia (strain DSM 11571 / OCM 486 / SEBR 4847)</name>
    <name type="common">Methanoplanus petrolearius</name>
    <dbReference type="NCBI Taxonomy" id="679926"/>
    <lineage>
        <taxon>Archaea</taxon>
        <taxon>Methanobacteriati</taxon>
        <taxon>Methanobacteriota</taxon>
        <taxon>Stenosarchaea group</taxon>
        <taxon>Methanomicrobia</taxon>
        <taxon>Methanomicrobiales</taxon>
        <taxon>Methanomicrobiaceae</taxon>
        <taxon>Methanolacinia</taxon>
    </lineage>
</organism>
<sequence length="106" mass="12310">MDLYFSDIVDAANNILDYTKGIDYDDFISNQMCIDAVIKNFLVIGEAVKKIPEEIKSQHSSIDWKNIAGLRDVLVHAYFRIDDEILWDIVQNKLEDLRDEVLKMSE</sequence>
<name>E1RGK9_METP4</name>
<evidence type="ECO:0000256" key="3">
    <source>
        <dbReference type="ARBA" id="ARBA00022722"/>
    </source>
</evidence>
<accession>E1RGK9</accession>
<evidence type="ECO:0000256" key="4">
    <source>
        <dbReference type="ARBA" id="ARBA00022741"/>
    </source>
</evidence>
<dbReference type="PANTHER" id="PTHR34139">
    <property type="entry name" value="UPF0331 PROTEIN MJ0127"/>
    <property type="match status" value="1"/>
</dbReference>
<keyword evidence="8" id="KW-1185">Reference proteome</keyword>
<dbReference type="AlphaFoldDB" id="E1RGK9"/>
<dbReference type="Gene3D" id="1.20.120.580">
    <property type="entry name" value="bsu32300-like"/>
    <property type="match status" value="1"/>
</dbReference>
<proteinExistence type="inferred from homology"/>
<dbReference type="InterPro" id="IPR051813">
    <property type="entry name" value="HepT_RNase_toxin"/>
</dbReference>
<dbReference type="EMBL" id="CP002117">
    <property type="protein sequence ID" value="ADN35220.1"/>
    <property type="molecule type" value="Genomic_DNA"/>
</dbReference>
<dbReference type="PANTHER" id="PTHR34139:SF1">
    <property type="entry name" value="RNASE MJ1380-RELATED"/>
    <property type="match status" value="1"/>
</dbReference>
<evidence type="ECO:0008006" key="9">
    <source>
        <dbReference type="Google" id="ProtNLM"/>
    </source>
</evidence>
<keyword evidence="5" id="KW-0378">Hydrolase</keyword>
<evidence type="ECO:0000256" key="6">
    <source>
        <dbReference type="ARBA" id="ARBA00024207"/>
    </source>
</evidence>
<dbReference type="HOGENOM" id="CLU_142825_3_3_2"/>
<gene>
    <name evidence="7" type="ordered locus">Mpet_0446</name>
</gene>
<reference evidence="7 8" key="1">
    <citation type="journal article" date="2010" name="Stand. Genomic Sci.">
        <title>Complete genome sequence of Methanoplanus petrolearius type strain (SEBR 4847).</title>
        <authorList>
            <person name="Brambilla E."/>
            <person name="Djao O.D."/>
            <person name="Daligault H."/>
            <person name="Lapidus A."/>
            <person name="Lucas S."/>
            <person name="Hammon N."/>
            <person name="Nolan M."/>
            <person name="Tice H."/>
            <person name="Cheng J.F."/>
            <person name="Han C."/>
            <person name="Tapia R."/>
            <person name="Goodwin L."/>
            <person name="Pitluck S."/>
            <person name="Liolios K."/>
            <person name="Ivanova N."/>
            <person name="Mavromatis K."/>
            <person name="Mikhailova N."/>
            <person name="Pati A."/>
            <person name="Chen A."/>
            <person name="Palaniappan K."/>
            <person name="Land M."/>
            <person name="Hauser L."/>
            <person name="Chang Y.J."/>
            <person name="Jeffries C.D."/>
            <person name="Rohde M."/>
            <person name="Spring S."/>
            <person name="Sikorski J."/>
            <person name="Goker M."/>
            <person name="Woyke T."/>
            <person name="Bristow J."/>
            <person name="Eisen J.A."/>
            <person name="Markowitz V."/>
            <person name="Hugenholtz P."/>
            <person name="Kyrpides N.C."/>
            <person name="Klenk H.P."/>
        </authorList>
    </citation>
    <scope>NUCLEOTIDE SEQUENCE [LARGE SCALE GENOMIC DNA]</scope>
    <source>
        <strain evidence="8">DSM 11571 / OCM 486 / SEBR 4847</strain>
    </source>
</reference>
<keyword evidence="4" id="KW-0547">Nucleotide-binding</keyword>
<dbReference type="GO" id="GO:0016787">
    <property type="term" value="F:hydrolase activity"/>
    <property type="evidence" value="ECO:0007669"/>
    <property type="project" value="UniProtKB-KW"/>
</dbReference>
<dbReference type="KEGG" id="mpi:Mpet_0446"/>
<keyword evidence="3" id="KW-0540">Nuclease</keyword>
<evidence type="ECO:0000313" key="7">
    <source>
        <dbReference type="EMBL" id="ADN35220.1"/>
    </source>
</evidence>
<comment type="similarity">
    <text evidence="6">Belongs to the HepT RNase toxin family.</text>
</comment>
<dbReference type="InterPro" id="IPR008201">
    <property type="entry name" value="HepT-like"/>
</dbReference>
<dbReference type="GO" id="GO:0004540">
    <property type="term" value="F:RNA nuclease activity"/>
    <property type="evidence" value="ECO:0007669"/>
    <property type="project" value="InterPro"/>
</dbReference>
<keyword evidence="2" id="KW-1277">Toxin-antitoxin system</keyword>
<dbReference type="GO" id="GO:0000166">
    <property type="term" value="F:nucleotide binding"/>
    <property type="evidence" value="ECO:0007669"/>
    <property type="project" value="UniProtKB-KW"/>
</dbReference>
<dbReference type="InterPro" id="IPR037038">
    <property type="entry name" value="HepT-like_sf"/>
</dbReference>
<evidence type="ECO:0000256" key="1">
    <source>
        <dbReference type="ARBA" id="ARBA00022553"/>
    </source>
</evidence>
<dbReference type="STRING" id="679926.Mpet_0446"/>
<evidence type="ECO:0000256" key="5">
    <source>
        <dbReference type="ARBA" id="ARBA00022801"/>
    </source>
</evidence>
<protein>
    <recommendedName>
        <fullName evidence="9">Nucleotidyltransferase</fullName>
    </recommendedName>
</protein>
<dbReference type="Pfam" id="PF01934">
    <property type="entry name" value="HepT-like"/>
    <property type="match status" value="1"/>
</dbReference>
<dbReference type="eggNOG" id="arCOG05024">
    <property type="taxonomic scope" value="Archaea"/>
</dbReference>
<evidence type="ECO:0000256" key="2">
    <source>
        <dbReference type="ARBA" id="ARBA00022649"/>
    </source>
</evidence>
<dbReference type="Proteomes" id="UP000006565">
    <property type="component" value="Chromosome"/>
</dbReference>